<dbReference type="InterPro" id="IPR001387">
    <property type="entry name" value="Cro/C1-type_HTH"/>
</dbReference>
<dbReference type="PROSITE" id="PS50943">
    <property type="entry name" value="HTH_CROC1"/>
    <property type="match status" value="1"/>
</dbReference>
<accession>A0A846XQF8</accession>
<keyword evidence="3" id="KW-1185">Reference proteome</keyword>
<dbReference type="EMBL" id="JAAXOO010000007">
    <property type="protein sequence ID" value="NKY36733.1"/>
    <property type="molecule type" value="Genomic_DNA"/>
</dbReference>
<evidence type="ECO:0000313" key="2">
    <source>
        <dbReference type="EMBL" id="NKY36733.1"/>
    </source>
</evidence>
<organism evidence="2 3">
    <name type="scientific">Nocardia speluncae</name>
    <dbReference type="NCBI Taxonomy" id="419477"/>
    <lineage>
        <taxon>Bacteria</taxon>
        <taxon>Bacillati</taxon>
        <taxon>Actinomycetota</taxon>
        <taxon>Actinomycetes</taxon>
        <taxon>Mycobacteriales</taxon>
        <taxon>Nocardiaceae</taxon>
        <taxon>Nocardia</taxon>
    </lineage>
</organism>
<dbReference type="Proteomes" id="UP000565715">
    <property type="component" value="Unassembled WGS sequence"/>
</dbReference>
<evidence type="ECO:0000259" key="1">
    <source>
        <dbReference type="PROSITE" id="PS50943"/>
    </source>
</evidence>
<dbReference type="SUPFAM" id="SSF47413">
    <property type="entry name" value="lambda repressor-like DNA-binding domains"/>
    <property type="match status" value="1"/>
</dbReference>
<dbReference type="Pfam" id="PF01381">
    <property type="entry name" value="HTH_3"/>
    <property type="match status" value="1"/>
</dbReference>
<comment type="caution">
    <text evidence="2">The sequence shown here is derived from an EMBL/GenBank/DDBJ whole genome shotgun (WGS) entry which is preliminary data.</text>
</comment>
<dbReference type="AlphaFoldDB" id="A0A846XQF8"/>
<dbReference type="GO" id="GO:0003677">
    <property type="term" value="F:DNA binding"/>
    <property type="evidence" value="ECO:0007669"/>
    <property type="project" value="InterPro"/>
</dbReference>
<reference evidence="2 3" key="1">
    <citation type="submission" date="2020-04" db="EMBL/GenBank/DDBJ databases">
        <title>MicrobeNet Type strains.</title>
        <authorList>
            <person name="Nicholson A.C."/>
        </authorList>
    </citation>
    <scope>NUCLEOTIDE SEQUENCE [LARGE SCALE GENOMIC DNA]</scope>
    <source>
        <strain evidence="2 3">DSM 45078</strain>
    </source>
</reference>
<dbReference type="InterPro" id="IPR010982">
    <property type="entry name" value="Lambda_DNA-bd_dom_sf"/>
</dbReference>
<dbReference type="SMART" id="SM00530">
    <property type="entry name" value="HTH_XRE"/>
    <property type="match status" value="1"/>
</dbReference>
<sequence length="508" mass="55939">MSPTRCVIEVGKFVDMVTDRNSFGKDSTVDGTEEFAWLRRSDGPSSDRRVGPLVREYRLAKGLKQAAVARDLGITQQFLSQVETGARNLTLDQRQGFVRVLGIPAEELGLAGRRRSGPMPRETTAAVAESRGRWRVQRQWLNQHRAELGNMAVEWHAGENPVARTALITGEDWLADRPVELGSVRLRLDERPQPAHLTGAESVTTPIRPLRTPDAAFETYSSAVKHLDPPELFESRPSYRYLGGSVSAPEMHFGLAAYFDKIDVSEALAHELAAATMDGSVQDAAALRGNLPFRELIGDPFDAARRAIIPAITTLTVRLRRYPAEPSFLLHWRDPHRVATAAGIYDVVPAGEFQPSSVALWDRENDFSLWRNIVREFSEELLGRPEHDGSRSAPIDYVRWPLYQQLGAARGQGKLTAFVLGMGLDALTLAATILTVVVIDDDVFEEVFGATVRFNEEGEVVAFGDGSAADGIPFTASAVDRLLDREPLAAPGAACLALAWKHRHSLFS</sequence>
<dbReference type="Gene3D" id="1.10.260.40">
    <property type="entry name" value="lambda repressor-like DNA-binding domains"/>
    <property type="match status" value="1"/>
</dbReference>
<dbReference type="CDD" id="cd00093">
    <property type="entry name" value="HTH_XRE"/>
    <property type="match status" value="1"/>
</dbReference>
<proteinExistence type="predicted"/>
<protein>
    <submittedName>
        <fullName evidence="2">Helix-turn-helix transcriptional regulator</fullName>
    </submittedName>
</protein>
<dbReference type="RefSeq" id="WP_157112662.1">
    <property type="nucleotide sequence ID" value="NZ_JAAXOO010000007.1"/>
</dbReference>
<feature type="domain" description="HTH cro/C1-type" evidence="1">
    <location>
        <begin position="54"/>
        <end position="108"/>
    </location>
</feature>
<name>A0A846XQF8_9NOCA</name>
<evidence type="ECO:0000313" key="3">
    <source>
        <dbReference type="Proteomes" id="UP000565715"/>
    </source>
</evidence>
<gene>
    <name evidence="2" type="ORF">HGA13_27215</name>
</gene>